<name>A0A1H0W694_9CLOT</name>
<dbReference type="Proteomes" id="UP000198597">
    <property type="component" value="Unassembled WGS sequence"/>
</dbReference>
<dbReference type="RefSeq" id="WP_089973779.1">
    <property type="nucleotide sequence ID" value="NZ_FNJM01000035.1"/>
</dbReference>
<accession>A0A1H0W694</accession>
<dbReference type="InterPro" id="IPR012454">
    <property type="entry name" value="DUF1659"/>
</dbReference>
<evidence type="ECO:0000313" key="3">
    <source>
        <dbReference type="Proteomes" id="UP000198597"/>
    </source>
</evidence>
<dbReference type="AlphaFoldDB" id="A0A1H0W694"/>
<dbReference type="OrthoDB" id="1955198at2"/>
<organism evidence="2 3">
    <name type="scientific">Clostridium gasigenes</name>
    <dbReference type="NCBI Taxonomy" id="94869"/>
    <lineage>
        <taxon>Bacteria</taxon>
        <taxon>Bacillati</taxon>
        <taxon>Bacillota</taxon>
        <taxon>Clostridia</taxon>
        <taxon>Eubacteriales</taxon>
        <taxon>Clostridiaceae</taxon>
        <taxon>Clostridium</taxon>
    </lineage>
</organism>
<proteinExistence type="predicted"/>
<gene>
    <name evidence="2" type="ORF">SAMN04488529_1359</name>
</gene>
<reference evidence="2 3" key="1">
    <citation type="submission" date="2016-10" db="EMBL/GenBank/DDBJ databases">
        <authorList>
            <person name="de Groot N.N."/>
        </authorList>
    </citation>
    <scope>NUCLEOTIDE SEQUENCE [LARGE SCALE GENOMIC DNA]</scope>
    <source>
        <strain evidence="2 3">DSM 12272</strain>
    </source>
</reference>
<dbReference type="Pfam" id="PF07872">
    <property type="entry name" value="DUF1659"/>
    <property type="match status" value="1"/>
</dbReference>
<evidence type="ECO:0000259" key="1">
    <source>
        <dbReference type="Pfam" id="PF07872"/>
    </source>
</evidence>
<protein>
    <recommendedName>
        <fullName evidence="1">DUF1659 domain-containing protein</fullName>
    </recommendedName>
</protein>
<keyword evidence="3" id="KW-1185">Reference proteome</keyword>
<sequence>MAVNSVLVDSAVVVKYKVGVDTKGNDIIKSQRANDLNLLATEETLMDLGDIIGGFISYPISQVTNETVTLLSR</sequence>
<dbReference type="EMBL" id="FNJM01000035">
    <property type="protein sequence ID" value="SDP86229.1"/>
    <property type="molecule type" value="Genomic_DNA"/>
</dbReference>
<evidence type="ECO:0000313" key="2">
    <source>
        <dbReference type="EMBL" id="SDP86229.1"/>
    </source>
</evidence>
<feature type="domain" description="DUF1659" evidence="1">
    <location>
        <begin position="2"/>
        <end position="71"/>
    </location>
</feature>